<dbReference type="FunFam" id="3.40.50.2300:FF:000195">
    <property type="entry name" value="Glutamate receptor"/>
    <property type="match status" value="1"/>
</dbReference>
<proteinExistence type="inferred from homology"/>
<evidence type="ECO:0000256" key="10">
    <source>
        <dbReference type="ARBA" id="ARBA00023170"/>
    </source>
</evidence>
<keyword evidence="9 15" id="KW-0472">Membrane</keyword>
<feature type="transmembrane region" description="Helical" evidence="18">
    <location>
        <begin position="571"/>
        <end position="593"/>
    </location>
</feature>
<gene>
    <name evidence="20" type="ORF">O6P43_019170</name>
</gene>
<evidence type="ECO:0000256" key="15">
    <source>
        <dbReference type="PIRNR" id="PIRNR037090"/>
    </source>
</evidence>
<dbReference type="Gene3D" id="1.10.287.70">
    <property type="match status" value="1"/>
</dbReference>
<dbReference type="Gene3D" id="3.40.50.2300">
    <property type="match status" value="2"/>
</dbReference>
<dbReference type="Gene3D" id="3.40.190.10">
    <property type="entry name" value="Periplasmic binding protein-like II"/>
    <property type="match status" value="2"/>
</dbReference>
<dbReference type="Proteomes" id="UP001163823">
    <property type="component" value="Chromosome 8"/>
</dbReference>
<comment type="subunit">
    <text evidence="3">May form heteromers.</text>
</comment>
<dbReference type="FunFam" id="3.40.190.10:FF:000103">
    <property type="entry name" value="Glutamate receptor"/>
    <property type="match status" value="1"/>
</dbReference>
<keyword evidence="5 18" id="KW-0812">Transmembrane</keyword>
<keyword evidence="21" id="KW-1185">Reference proteome</keyword>
<comment type="caution">
    <text evidence="20">The sequence shown here is derived from an EMBL/GenBank/DDBJ whole genome shotgun (WGS) entry which is preliminary data.</text>
</comment>
<evidence type="ECO:0000256" key="14">
    <source>
        <dbReference type="ARBA" id="ARBA00049638"/>
    </source>
</evidence>
<evidence type="ECO:0000256" key="11">
    <source>
        <dbReference type="ARBA" id="ARBA00023180"/>
    </source>
</evidence>
<dbReference type="InterPro" id="IPR001320">
    <property type="entry name" value="Iontro_rcpt_C"/>
</dbReference>
<sequence>MAENRSSSTNIFPVVNVGVGVVVDAGLSVGKMGLSCINLSVSDFYASHAYYKTRLLFHVKDSNQDVVAAAAAALDLIKNGQVQAIIGPVTSMQANFVINLGEKAHVPIISYSATSPSLTSLRSPYFFRLTQNDSAQVNAISEIVQAFNWRHAVPIYIDNDYGDGVITFLTNALQQVNARVPYLSAIPPSATDDQISAELYKLMTMQTRVFIVHMTPGLGSRLFTIAKRIGMMSRGYAWIITDGMANVLNSLDHSVIDSMQGALGVKTYIPKTKEYDEFRVRWRRKYLQDYPEDIDAQLNVFGLWAYDATTALAMAIEKVGSTNYVFQMKNASSSSTDLENFGVSQNGEKLREALLNTRFRGVTGGFSIDDNGQLHDSKFEIINVNGNGERGIGFWTSKNGIIRAFGNSTNTSTYSTSKNNLGPIIWPGETSSVPKGWEIPTNGKKLRIGVPVKHGFREFVNIKYDLSTNNTEVTGYSIDVFKAVIDALPYAVQYEFIPFANSNGESAGTYDDLIYHVYSGGFDAVVGDTTIVANRSNYADFTFPYTESGVSMIVPVKDNRRKNAWVFLKPLTLDLWVTSACSFIFIGFVVWVLEHRINEDFRGPPSHQIGTSFWFSFSTMVFAHRERVVSNLARFVVIVWVFVVLILTQSYTASLTSLLTVEQLRPTVTDVNELLKNRMSVGYQEGSFVYGILRGLGFQDSQLKIYNSTEQCDELFRKGSENGGIAAAFDEIPYMRLFLGTYCSKYTMVEPTFKTDGFGFVFPVGSPLVPDMSKAILNVTEGDKMREIEDAWFKKKGSCPDLMRSSVSSNSLGLDSFWGLFLIAGVASVSALFVFAIRFLYEHRHIMLRYNPRTSILRRIAILFRIFDHKDLSSHTFRKSEMQDKSDITSARGLSAVETSPSTHYPPSPSSQTESNFSFYGDQGIPSAEFEETIINPYGEALQDREVTIELAIPHARIITTTSEVAHTNN</sequence>
<feature type="region of interest" description="Disordered" evidence="17">
    <location>
        <begin position="883"/>
        <end position="918"/>
    </location>
</feature>
<dbReference type="EMBL" id="JARAOO010000008">
    <property type="protein sequence ID" value="KAJ7958442.1"/>
    <property type="molecule type" value="Genomic_DNA"/>
</dbReference>
<comment type="similarity">
    <text evidence="2 15">Belongs to the glutamate-gated ion channel (TC 1.A.10.1) family.</text>
</comment>
<keyword evidence="16" id="KW-1015">Disulfide bond</keyword>
<evidence type="ECO:0000313" key="21">
    <source>
        <dbReference type="Proteomes" id="UP001163823"/>
    </source>
</evidence>
<evidence type="ECO:0000256" key="17">
    <source>
        <dbReference type="SAM" id="MobiDB-lite"/>
    </source>
</evidence>
<feature type="transmembrane region" description="Helical" evidence="18">
    <location>
        <begin position="635"/>
        <end position="653"/>
    </location>
</feature>
<feature type="domain" description="Ionotropic glutamate receptor C-terminal" evidence="19">
    <location>
        <begin position="447"/>
        <end position="795"/>
    </location>
</feature>
<dbReference type="SMART" id="SM00079">
    <property type="entry name" value="PBPe"/>
    <property type="match status" value="1"/>
</dbReference>
<comment type="subcellular location">
    <subcellularLocation>
        <location evidence="1">Membrane</location>
        <topology evidence="1">Multi-pass membrane protein</topology>
    </subcellularLocation>
</comment>
<dbReference type="InterPro" id="IPR028082">
    <property type="entry name" value="Peripla_BP_I"/>
</dbReference>
<dbReference type="CDD" id="cd13686">
    <property type="entry name" value="GluR_Plant"/>
    <property type="match status" value="1"/>
</dbReference>
<keyword evidence="10 15" id="KW-0675">Receptor</keyword>
<evidence type="ECO:0000256" key="13">
    <source>
        <dbReference type="ARBA" id="ARBA00023303"/>
    </source>
</evidence>
<keyword evidence="4 15" id="KW-0813">Transport</keyword>
<evidence type="ECO:0000256" key="7">
    <source>
        <dbReference type="ARBA" id="ARBA00022989"/>
    </source>
</evidence>
<evidence type="ECO:0000256" key="16">
    <source>
        <dbReference type="PIRSR" id="PIRSR037090-50"/>
    </source>
</evidence>
<evidence type="ECO:0000256" key="6">
    <source>
        <dbReference type="ARBA" id="ARBA00022729"/>
    </source>
</evidence>
<evidence type="ECO:0000256" key="2">
    <source>
        <dbReference type="ARBA" id="ARBA00008685"/>
    </source>
</evidence>
<comment type="function">
    <text evidence="15">Glutamate-gated receptor that probably acts as non-selective cation channel.</text>
</comment>
<dbReference type="FunFam" id="3.40.190.10:FF:000195">
    <property type="entry name" value="Glutamate receptor 2.7"/>
    <property type="match status" value="1"/>
</dbReference>
<keyword evidence="12 15" id="KW-1071">Ligand-gated ion channel</keyword>
<dbReference type="Pfam" id="PF00060">
    <property type="entry name" value="Lig_chan"/>
    <property type="match status" value="1"/>
</dbReference>
<keyword evidence="6" id="KW-0732">Signal</keyword>
<evidence type="ECO:0000256" key="18">
    <source>
        <dbReference type="SAM" id="Phobius"/>
    </source>
</evidence>
<dbReference type="GO" id="GO:0015276">
    <property type="term" value="F:ligand-gated monoatomic ion channel activity"/>
    <property type="evidence" value="ECO:0007669"/>
    <property type="project" value="InterPro"/>
</dbReference>
<evidence type="ECO:0000259" key="19">
    <source>
        <dbReference type="SMART" id="SM00079"/>
    </source>
</evidence>
<keyword evidence="8 15" id="KW-0406">Ion transport</keyword>
<evidence type="ECO:0000256" key="12">
    <source>
        <dbReference type="ARBA" id="ARBA00023286"/>
    </source>
</evidence>
<dbReference type="InterPro" id="IPR019594">
    <property type="entry name" value="Glu/Gly-bd"/>
</dbReference>
<reference evidence="20" key="1">
    <citation type="journal article" date="2023" name="Science">
        <title>Elucidation of the pathway for biosynthesis of saponin adjuvants from the soapbark tree.</title>
        <authorList>
            <person name="Reed J."/>
            <person name="Orme A."/>
            <person name="El-Demerdash A."/>
            <person name="Owen C."/>
            <person name="Martin L.B.B."/>
            <person name="Misra R.C."/>
            <person name="Kikuchi S."/>
            <person name="Rejzek M."/>
            <person name="Martin A.C."/>
            <person name="Harkess A."/>
            <person name="Leebens-Mack J."/>
            <person name="Louveau T."/>
            <person name="Stephenson M.J."/>
            <person name="Osbourn A."/>
        </authorList>
    </citation>
    <scope>NUCLEOTIDE SEQUENCE</scope>
    <source>
        <strain evidence="20">S10</strain>
    </source>
</reference>
<accession>A0AAD7LIE3</accession>
<dbReference type="SUPFAM" id="SSF53850">
    <property type="entry name" value="Periplasmic binding protein-like II"/>
    <property type="match status" value="1"/>
</dbReference>
<dbReference type="FunFam" id="1.10.287.70:FF:000037">
    <property type="entry name" value="Glutamate receptor"/>
    <property type="match status" value="1"/>
</dbReference>
<keyword evidence="11" id="KW-0325">Glycoprotein</keyword>
<dbReference type="KEGG" id="qsa:O6P43_019170"/>
<dbReference type="GO" id="GO:0016020">
    <property type="term" value="C:membrane"/>
    <property type="evidence" value="ECO:0007669"/>
    <property type="project" value="UniProtKB-SubCell"/>
</dbReference>
<dbReference type="InterPro" id="IPR015683">
    <property type="entry name" value="Ionotropic_Glu_rcpt"/>
</dbReference>
<dbReference type="InterPro" id="IPR017103">
    <property type="entry name" value="Iontropic_Glu_rcpt_pln"/>
</dbReference>
<dbReference type="AlphaFoldDB" id="A0AAD7LIE3"/>
<feature type="transmembrane region" description="Helical" evidence="18">
    <location>
        <begin position="817"/>
        <end position="841"/>
    </location>
</feature>
<dbReference type="PANTHER" id="PTHR34836:SF1">
    <property type="entry name" value="OS09G0428600 PROTEIN"/>
    <property type="match status" value="1"/>
</dbReference>
<dbReference type="Pfam" id="PF10613">
    <property type="entry name" value="Lig_chan-Glu_bd"/>
    <property type="match status" value="1"/>
</dbReference>
<evidence type="ECO:0000313" key="20">
    <source>
        <dbReference type="EMBL" id="KAJ7958442.1"/>
    </source>
</evidence>
<name>A0AAD7LIE3_QUISA</name>
<dbReference type="CDD" id="cd19990">
    <property type="entry name" value="PBP1_GABAb_receptor_plant"/>
    <property type="match status" value="1"/>
</dbReference>
<evidence type="ECO:0000256" key="3">
    <source>
        <dbReference type="ARBA" id="ARBA00011095"/>
    </source>
</evidence>
<dbReference type="PIRSF" id="PIRSF037090">
    <property type="entry name" value="Iontro_Glu-like_rcpt_pln"/>
    <property type="match status" value="1"/>
</dbReference>
<comment type="function">
    <text evidence="14">Glutamate-gated receptor that probably acts as a non-selective cation channel. May be involved in light-signal transduction and calcium homeostasis via the regulation of calcium influx into cells.</text>
</comment>
<feature type="disulfide bond" evidence="16">
    <location>
        <begin position="743"/>
        <end position="799"/>
    </location>
</feature>
<evidence type="ECO:0000256" key="4">
    <source>
        <dbReference type="ARBA" id="ARBA00022448"/>
    </source>
</evidence>
<dbReference type="InterPro" id="IPR044440">
    <property type="entry name" value="GABAb_receptor_plant_PBP1"/>
</dbReference>
<dbReference type="Pfam" id="PF01094">
    <property type="entry name" value="ANF_receptor"/>
    <property type="match status" value="1"/>
</dbReference>
<evidence type="ECO:0000256" key="5">
    <source>
        <dbReference type="ARBA" id="ARBA00022692"/>
    </source>
</evidence>
<keyword evidence="13 15" id="KW-0407">Ion channel</keyword>
<evidence type="ECO:0000256" key="1">
    <source>
        <dbReference type="ARBA" id="ARBA00004141"/>
    </source>
</evidence>
<evidence type="ECO:0000256" key="9">
    <source>
        <dbReference type="ARBA" id="ARBA00023136"/>
    </source>
</evidence>
<protein>
    <recommendedName>
        <fullName evidence="15">Glutamate receptor</fullName>
    </recommendedName>
</protein>
<organism evidence="20 21">
    <name type="scientific">Quillaja saponaria</name>
    <name type="common">Soap bark tree</name>
    <dbReference type="NCBI Taxonomy" id="32244"/>
    <lineage>
        <taxon>Eukaryota</taxon>
        <taxon>Viridiplantae</taxon>
        <taxon>Streptophyta</taxon>
        <taxon>Embryophyta</taxon>
        <taxon>Tracheophyta</taxon>
        <taxon>Spermatophyta</taxon>
        <taxon>Magnoliopsida</taxon>
        <taxon>eudicotyledons</taxon>
        <taxon>Gunneridae</taxon>
        <taxon>Pentapetalae</taxon>
        <taxon>rosids</taxon>
        <taxon>fabids</taxon>
        <taxon>Fabales</taxon>
        <taxon>Quillajaceae</taxon>
        <taxon>Quillaja</taxon>
    </lineage>
</organism>
<dbReference type="InterPro" id="IPR001828">
    <property type="entry name" value="ANF_lig-bd_rcpt"/>
</dbReference>
<dbReference type="FunFam" id="3.40.50.2300:FF:000169">
    <property type="entry name" value="Glutamate receptor"/>
    <property type="match status" value="1"/>
</dbReference>
<dbReference type="PANTHER" id="PTHR34836">
    <property type="entry name" value="OS06G0188250 PROTEIN"/>
    <property type="match status" value="1"/>
</dbReference>
<dbReference type="SUPFAM" id="SSF53822">
    <property type="entry name" value="Periplasmic binding protein-like I"/>
    <property type="match status" value="1"/>
</dbReference>
<evidence type="ECO:0000256" key="8">
    <source>
        <dbReference type="ARBA" id="ARBA00023065"/>
    </source>
</evidence>
<keyword evidence="7 18" id="KW-1133">Transmembrane helix</keyword>